<dbReference type="PANTHER" id="PTHR43038">
    <property type="entry name" value="ATP-BINDING CASSETTE, SUB-FAMILY H, MEMBER 1"/>
    <property type="match status" value="1"/>
</dbReference>
<dbReference type="Proteomes" id="UP000044136">
    <property type="component" value="Unassembled WGS sequence"/>
</dbReference>
<keyword evidence="2 4" id="KW-0067">ATP-binding</keyword>
<keyword evidence="1" id="KW-0547">Nucleotide-binding</keyword>
<proteinExistence type="predicted"/>
<dbReference type="PANTHER" id="PTHR43038:SF3">
    <property type="entry name" value="ABC TRANSPORTER G FAMILY MEMBER 20 ISOFORM X1"/>
    <property type="match status" value="1"/>
</dbReference>
<evidence type="ECO:0000256" key="1">
    <source>
        <dbReference type="ARBA" id="ARBA00022741"/>
    </source>
</evidence>
<evidence type="ECO:0000259" key="3">
    <source>
        <dbReference type="PROSITE" id="PS50893"/>
    </source>
</evidence>
<feature type="domain" description="ABC transporter" evidence="3">
    <location>
        <begin position="6"/>
        <end position="233"/>
    </location>
</feature>
<dbReference type="RefSeq" id="WP_035810630.1">
    <property type="nucleotide sequence ID" value="NZ_CCSE01000001.1"/>
</dbReference>
<gene>
    <name evidence="4" type="primary">ybhF_2</name>
    <name evidence="4" type="ORF">BN1048_01918</name>
</gene>
<dbReference type="GO" id="GO:0005524">
    <property type="term" value="F:ATP binding"/>
    <property type="evidence" value="ECO:0007669"/>
    <property type="project" value="UniProtKB-KW"/>
</dbReference>
<dbReference type="AlphaFoldDB" id="A0A078MDX6"/>
<dbReference type="GO" id="GO:0016887">
    <property type="term" value="F:ATP hydrolysis activity"/>
    <property type="evidence" value="ECO:0007669"/>
    <property type="project" value="InterPro"/>
</dbReference>
<dbReference type="InterPro" id="IPR003439">
    <property type="entry name" value="ABC_transporter-like_ATP-bd"/>
</dbReference>
<dbReference type="SMART" id="SM00382">
    <property type="entry name" value="AAA"/>
    <property type="match status" value="1"/>
</dbReference>
<dbReference type="InterPro" id="IPR027417">
    <property type="entry name" value="P-loop_NTPase"/>
</dbReference>
<accession>A0A078MDX6</accession>
<dbReference type="OrthoDB" id="9804819at2"/>
<reference evidence="4 5" key="1">
    <citation type="submission" date="2014-07" db="EMBL/GenBank/DDBJ databases">
        <authorList>
            <person name="Urmite Genomes Urmite Genomes"/>
        </authorList>
    </citation>
    <scope>NUCLEOTIDE SEQUENCE [LARGE SCALE GENOMIC DNA]</scope>
    <source>
        <strain evidence="4 5">13MG44_air</strain>
    </source>
</reference>
<evidence type="ECO:0000313" key="5">
    <source>
        <dbReference type="Proteomes" id="UP000044136"/>
    </source>
</evidence>
<dbReference type="PROSITE" id="PS50893">
    <property type="entry name" value="ABC_TRANSPORTER_2"/>
    <property type="match status" value="1"/>
</dbReference>
<dbReference type="SUPFAM" id="SSF52540">
    <property type="entry name" value="P-loop containing nucleoside triphosphate hydrolases"/>
    <property type="match status" value="1"/>
</dbReference>
<organism evidence="4 5">
    <name type="scientific">Jeotgalicoccus saudimassiliensis</name>
    <dbReference type="NCBI Taxonomy" id="1461582"/>
    <lineage>
        <taxon>Bacteria</taxon>
        <taxon>Bacillati</taxon>
        <taxon>Bacillota</taxon>
        <taxon>Bacilli</taxon>
        <taxon>Bacillales</taxon>
        <taxon>Staphylococcaceae</taxon>
        <taxon>Jeotgalicoccus</taxon>
    </lineage>
</organism>
<dbReference type="eggNOG" id="COG1131">
    <property type="taxonomic scope" value="Bacteria"/>
</dbReference>
<protein>
    <submittedName>
        <fullName evidence="4">Putative ABC transporter ATP-binding protein YbhF</fullName>
    </submittedName>
</protein>
<dbReference type="InterPro" id="IPR003593">
    <property type="entry name" value="AAA+_ATPase"/>
</dbReference>
<dbReference type="STRING" id="1461582.BN1048_01918"/>
<keyword evidence="5" id="KW-1185">Reference proteome</keyword>
<dbReference type="HOGENOM" id="CLU_000604_1_2_9"/>
<sequence>MTKIIASLQDADKKFFFNQVLTDINLTVKAGEIVGLIGPEESGKTTCIRCLIGMEDLTDGKAHVLDEQMPKRKMLSKIGYMGQEAAIYGTMTAHENMVFFGKLKNLKGQELKSEIDKNLKLVGLHETGSNKVSKFSGDMKRRLSLAIALLGSPKLIVLDEPGAGINPELRLSVWNHLRTLADEDAGIIAATQGMSGVEQYDRVVLLNKGRIVAAGRPEALMNEYKAASIEEVFINMEAVT</sequence>
<evidence type="ECO:0000256" key="2">
    <source>
        <dbReference type="ARBA" id="ARBA00022840"/>
    </source>
</evidence>
<name>A0A078MDX6_9STAP</name>
<evidence type="ECO:0000313" key="4">
    <source>
        <dbReference type="EMBL" id="CEA02941.1"/>
    </source>
</evidence>
<dbReference type="EMBL" id="CCSE01000001">
    <property type="protein sequence ID" value="CEA02941.1"/>
    <property type="molecule type" value="Genomic_DNA"/>
</dbReference>
<dbReference type="Pfam" id="PF00005">
    <property type="entry name" value="ABC_tran"/>
    <property type="match status" value="1"/>
</dbReference>
<dbReference type="Gene3D" id="3.40.50.300">
    <property type="entry name" value="P-loop containing nucleotide triphosphate hydrolases"/>
    <property type="match status" value="1"/>
</dbReference>